<proteinExistence type="predicted"/>
<dbReference type="Proteomes" id="UP001597041">
    <property type="component" value="Unassembled WGS sequence"/>
</dbReference>
<evidence type="ECO:0000313" key="1">
    <source>
        <dbReference type="EMBL" id="MFD1065675.1"/>
    </source>
</evidence>
<dbReference type="RefSeq" id="WP_379591267.1">
    <property type="nucleotide sequence ID" value="NZ_JBHTKK010000005.1"/>
</dbReference>
<dbReference type="InterPro" id="IPR047727">
    <property type="entry name" value="Sce7725-like"/>
</dbReference>
<sequence>MYFPYLRGRQYELIAIRELVENDLIGPKIIPIIEPVKPSSTFKKTIDVFIKNEHKLAVVHNPQVASYLKALASLEEGLLKSELENIYEQENIIFSHILNDKSEDELIGFETIRNEDMLVIVNEVDFIEEYKDIFHDELPRFTLVPDESAFRRNIREDKILLEDRFKKQKRNADYAEVTDEFYSEDHLYYKSDGYIGFSDYSIVGSDYFDSGFAPFAVVIHIVYLDEEEKLRIKHFVSDSNDDINDPAGKFYEALQKLMAWQKEVEVDTFAMREFKKFYENETYPGLGTVKKLSIMHHLEIVNQYFEEYTR</sequence>
<evidence type="ECO:0000313" key="2">
    <source>
        <dbReference type="Proteomes" id="UP001597041"/>
    </source>
</evidence>
<dbReference type="EMBL" id="JBHTKK010000005">
    <property type="protein sequence ID" value="MFD1065675.1"/>
    <property type="molecule type" value="Genomic_DNA"/>
</dbReference>
<comment type="caution">
    <text evidence="1">The sequence shown here is derived from an EMBL/GenBank/DDBJ whole genome shotgun (WGS) entry which is preliminary data.</text>
</comment>
<organism evidence="1 2">
    <name type="scientific">Oceanobacillus locisalsi</name>
    <dbReference type="NCBI Taxonomy" id="546107"/>
    <lineage>
        <taxon>Bacteria</taxon>
        <taxon>Bacillati</taxon>
        <taxon>Bacillota</taxon>
        <taxon>Bacilli</taxon>
        <taxon>Bacillales</taxon>
        <taxon>Bacillaceae</taxon>
        <taxon>Oceanobacillus</taxon>
    </lineage>
</organism>
<protein>
    <submittedName>
        <fullName evidence="1">Sce7725 family protein</fullName>
    </submittedName>
</protein>
<dbReference type="NCBIfam" id="NF033831">
    <property type="entry name" value="sce7725_fam"/>
    <property type="match status" value="1"/>
</dbReference>
<keyword evidence="2" id="KW-1185">Reference proteome</keyword>
<name>A0ABW3NGQ4_9BACI</name>
<reference evidence="2" key="1">
    <citation type="journal article" date="2019" name="Int. J. Syst. Evol. Microbiol.">
        <title>The Global Catalogue of Microorganisms (GCM) 10K type strain sequencing project: providing services to taxonomists for standard genome sequencing and annotation.</title>
        <authorList>
            <consortium name="The Broad Institute Genomics Platform"/>
            <consortium name="The Broad Institute Genome Sequencing Center for Infectious Disease"/>
            <person name="Wu L."/>
            <person name="Ma J."/>
        </authorList>
    </citation>
    <scope>NUCLEOTIDE SEQUENCE [LARGE SCALE GENOMIC DNA]</scope>
    <source>
        <strain evidence="2">CCUG 56608</strain>
    </source>
</reference>
<gene>
    <name evidence="1" type="ORF">ACFQ19_06530</name>
</gene>
<accession>A0ABW3NGQ4</accession>